<protein>
    <submittedName>
        <fullName evidence="2">Uncharacterized protein</fullName>
    </submittedName>
</protein>
<dbReference type="Gramene" id="AET3Gv20455100.3">
    <property type="protein sequence ID" value="AET3Gv20455100.3"/>
    <property type="gene ID" value="AET3Gv20455100"/>
</dbReference>
<feature type="compositionally biased region" description="Low complexity" evidence="1">
    <location>
        <begin position="68"/>
        <end position="83"/>
    </location>
</feature>
<accession>A0A453ETK4</accession>
<evidence type="ECO:0000313" key="2">
    <source>
        <dbReference type="EnsemblPlants" id="AET3Gv20455100.3"/>
    </source>
</evidence>
<dbReference type="Proteomes" id="UP000015105">
    <property type="component" value="Chromosome 3D"/>
</dbReference>
<reference evidence="3" key="1">
    <citation type="journal article" date="2014" name="Science">
        <title>Ancient hybridizations among the ancestral genomes of bread wheat.</title>
        <authorList>
            <consortium name="International Wheat Genome Sequencing Consortium,"/>
            <person name="Marcussen T."/>
            <person name="Sandve S.R."/>
            <person name="Heier L."/>
            <person name="Spannagl M."/>
            <person name="Pfeifer M."/>
            <person name="Jakobsen K.S."/>
            <person name="Wulff B.B."/>
            <person name="Steuernagel B."/>
            <person name="Mayer K.F."/>
            <person name="Olsen O.A."/>
        </authorList>
    </citation>
    <scope>NUCLEOTIDE SEQUENCE [LARGE SCALE GENOMIC DNA]</scope>
    <source>
        <strain evidence="3">cv. AL8/78</strain>
    </source>
</reference>
<sequence length="162" mass="17457">PIISVRVGHALRISTVKSTQRKNSTVKFTCTSHKSHPSLTITPHATSSCDAPHIVATDALPATTSLIPPHAAASNSRSPRAPRWTQPPTRCRLPPDLGCHRSPLHLTTSICLRTWRAAGAAYPGQGCRACPTPRNIVFHCSPSSGGKRQHIRTFTDIEVHPG</sequence>
<dbReference type="EnsemblPlants" id="AET3Gv20455100.3">
    <property type="protein sequence ID" value="AET3Gv20455100.3"/>
    <property type="gene ID" value="AET3Gv20455100"/>
</dbReference>
<dbReference type="AlphaFoldDB" id="A0A453ETK4"/>
<evidence type="ECO:0000256" key="1">
    <source>
        <dbReference type="SAM" id="MobiDB-lite"/>
    </source>
</evidence>
<name>A0A453ETK4_AEGTS</name>
<evidence type="ECO:0000313" key="3">
    <source>
        <dbReference type="Proteomes" id="UP000015105"/>
    </source>
</evidence>
<proteinExistence type="predicted"/>
<feature type="region of interest" description="Disordered" evidence="1">
    <location>
        <begin position="66"/>
        <end position="89"/>
    </location>
</feature>
<reference evidence="2" key="3">
    <citation type="journal article" date="2017" name="Nature">
        <title>Genome sequence of the progenitor of the wheat D genome Aegilops tauschii.</title>
        <authorList>
            <person name="Luo M.C."/>
            <person name="Gu Y.Q."/>
            <person name="Puiu D."/>
            <person name="Wang H."/>
            <person name="Twardziok S.O."/>
            <person name="Deal K.R."/>
            <person name="Huo N."/>
            <person name="Zhu T."/>
            <person name="Wang L."/>
            <person name="Wang Y."/>
            <person name="McGuire P.E."/>
            <person name="Liu S."/>
            <person name="Long H."/>
            <person name="Ramasamy R.K."/>
            <person name="Rodriguez J.C."/>
            <person name="Van S.L."/>
            <person name="Yuan L."/>
            <person name="Wang Z."/>
            <person name="Xia Z."/>
            <person name="Xiao L."/>
            <person name="Anderson O.D."/>
            <person name="Ouyang S."/>
            <person name="Liang Y."/>
            <person name="Zimin A.V."/>
            <person name="Pertea G."/>
            <person name="Qi P."/>
            <person name="Bennetzen J.L."/>
            <person name="Dai X."/>
            <person name="Dawson M.W."/>
            <person name="Muller H.G."/>
            <person name="Kugler K."/>
            <person name="Rivarola-Duarte L."/>
            <person name="Spannagl M."/>
            <person name="Mayer K.F.X."/>
            <person name="Lu F.H."/>
            <person name="Bevan M.W."/>
            <person name="Leroy P."/>
            <person name="Li P."/>
            <person name="You F.M."/>
            <person name="Sun Q."/>
            <person name="Liu Z."/>
            <person name="Lyons E."/>
            <person name="Wicker T."/>
            <person name="Salzberg S.L."/>
            <person name="Devos K.M."/>
            <person name="Dvorak J."/>
        </authorList>
    </citation>
    <scope>NUCLEOTIDE SEQUENCE [LARGE SCALE GENOMIC DNA]</scope>
    <source>
        <strain evidence="2">cv. AL8/78</strain>
    </source>
</reference>
<reference evidence="2" key="4">
    <citation type="submission" date="2019-03" db="UniProtKB">
        <authorList>
            <consortium name="EnsemblPlants"/>
        </authorList>
    </citation>
    <scope>IDENTIFICATION</scope>
</reference>
<reference evidence="2" key="5">
    <citation type="journal article" date="2021" name="G3 (Bethesda)">
        <title>Aegilops tauschii genome assembly Aet v5.0 features greater sequence contiguity and improved annotation.</title>
        <authorList>
            <person name="Wang L."/>
            <person name="Zhu T."/>
            <person name="Rodriguez J.C."/>
            <person name="Deal K.R."/>
            <person name="Dubcovsky J."/>
            <person name="McGuire P.E."/>
            <person name="Lux T."/>
            <person name="Spannagl M."/>
            <person name="Mayer K.F.X."/>
            <person name="Baldrich P."/>
            <person name="Meyers B.C."/>
            <person name="Huo N."/>
            <person name="Gu Y.Q."/>
            <person name="Zhou H."/>
            <person name="Devos K.M."/>
            <person name="Bennetzen J.L."/>
            <person name="Unver T."/>
            <person name="Budak H."/>
            <person name="Gulick P.J."/>
            <person name="Galiba G."/>
            <person name="Kalapos B."/>
            <person name="Nelson D.R."/>
            <person name="Li P."/>
            <person name="You F.M."/>
            <person name="Luo M.C."/>
            <person name="Dvorak J."/>
        </authorList>
    </citation>
    <scope>NUCLEOTIDE SEQUENCE [LARGE SCALE GENOMIC DNA]</scope>
    <source>
        <strain evidence="2">cv. AL8/78</strain>
    </source>
</reference>
<keyword evidence="3" id="KW-1185">Reference proteome</keyword>
<reference evidence="3" key="2">
    <citation type="journal article" date="2017" name="Nat. Plants">
        <title>The Aegilops tauschii genome reveals multiple impacts of transposons.</title>
        <authorList>
            <person name="Zhao G."/>
            <person name="Zou C."/>
            <person name="Li K."/>
            <person name="Wang K."/>
            <person name="Li T."/>
            <person name="Gao L."/>
            <person name="Zhang X."/>
            <person name="Wang H."/>
            <person name="Yang Z."/>
            <person name="Liu X."/>
            <person name="Jiang W."/>
            <person name="Mao L."/>
            <person name="Kong X."/>
            <person name="Jiao Y."/>
            <person name="Jia J."/>
        </authorList>
    </citation>
    <scope>NUCLEOTIDE SEQUENCE [LARGE SCALE GENOMIC DNA]</scope>
    <source>
        <strain evidence="3">cv. AL8/78</strain>
    </source>
</reference>
<organism evidence="2 3">
    <name type="scientific">Aegilops tauschii subsp. strangulata</name>
    <name type="common">Goatgrass</name>
    <dbReference type="NCBI Taxonomy" id="200361"/>
    <lineage>
        <taxon>Eukaryota</taxon>
        <taxon>Viridiplantae</taxon>
        <taxon>Streptophyta</taxon>
        <taxon>Embryophyta</taxon>
        <taxon>Tracheophyta</taxon>
        <taxon>Spermatophyta</taxon>
        <taxon>Magnoliopsida</taxon>
        <taxon>Liliopsida</taxon>
        <taxon>Poales</taxon>
        <taxon>Poaceae</taxon>
        <taxon>BOP clade</taxon>
        <taxon>Pooideae</taxon>
        <taxon>Triticodae</taxon>
        <taxon>Triticeae</taxon>
        <taxon>Triticinae</taxon>
        <taxon>Aegilops</taxon>
    </lineage>
</organism>